<dbReference type="InterPro" id="IPR050109">
    <property type="entry name" value="HTH-type_TetR-like_transc_reg"/>
</dbReference>
<dbReference type="PANTHER" id="PTHR30055">
    <property type="entry name" value="HTH-TYPE TRANSCRIPTIONAL REGULATOR RUTR"/>
    <property type="match status" value="1"/>
</dbReference>
<evidence type="ECO:0000313" key="5">
    <source>
        <dbReference type="Proteomes" id="UP000008634"/>
    </source>
</evidence>
<dbReference type="HOGENOM" id="CLU_069356_12_9_10"/>
<dbReference type="PANTHER" id="PTHR30055:SF207">
    <property type="entry name" value="HTH-TYPE TRANSCRIPTIONAL REPRESSOR FATR"/>
    <property type="match status" value="1"/>
</dbReference>
<keyword evidence="5" id="KW-1185">Reference proteome</keyword>
<sequence length="196" mass="22381">MEYSFQIIYLCCVSKKEQIITAALKLLIVKGIHNTPVSAIAKEAGTGMGTIYNYFPDKDALINEIYVAIKQKEETIFLSLSSEQPLRLQFEAYYSAIIDFFIDNSSYFSFMEQLQASPIITPESKLVGYKAIEPVTNLLDKGKEALIVKNIPTEELLQFIGGSIGSYLRWYFKEDRKDVRQAYQNQLTMAWDSIKN</sequence>
<dbReference type="PROSITE" id="PS50977">
    <property type="entry name" value="HTH_TETR_2"/>
    <property type="match status" value="1"/>
</dbReference>
<dbReference type="Pfam" id="PF00440">
    <property type="entry name" value="TetR_N"/>
    <property type="match status" value="1"/>
</dbReference>
<dbReference type="InterPro" id="IPR009057">
    <property type="entry name" value="Homeodomain-like_sf"/>
</dbReference>
<feature type="domain" description="HTH tetR-type" evidence="3">
    <location>
        <begin position="13"/>
        <end position="73"/>
    </location>
</feature>
<dbReference type="AlphaFoldDB" id="E6X657"/>
<proteinExistence type="predicted"/>
<accession>E6X657</accession>
<dbReference type="SUPFAM" id="SSF46689">
    <property type="entry name" value="Homeodomain-like"/>
    <property type="match status" value="1"/>
</dbReference>
<feature type="DNA-binding region" description="H-T-H motif" evidence="2">
    <location>
        <begin position="36"/>
        <end position="55"/>
    </location>
</feature>
<dbReference type="Proteomes" id="UP000008634">
    <property type="component" value="Chromosome"/>
</dbReference>
<evidence type="ECO:0000256" key="1">
    <source>
        <dbReference type="ARBA" id="ARBA00023125"/>
    </source>
</evidence>
<dbReference type="KEGG" id="cao:Celal_3351"/>
<dbReference type="PRINTS" id="PR00455">
    <property type="entry name" value="HTHTETR"/>
</dbReference>
<dbReference type="eggNOG" id="COG1309">
    <property type="taxonomic scope" value="Bacteria"/>
</dbReference>
<dbReference type="InterPro" id="IPR001647">
    <property type="entry name" value="HTH_TetR"/>
</dbReference>
<gene>
    <name evidence="4" type="ordered locus">Celal_3351</name>
</gene>
<reference evidence="4 5" key="1">
    <citation type="journal article" date="2010" name="Stand. Genomic Sci.">
        <title>Complete genome sequence of Cellulophaga algicola type strain (IC166).</title>
        <authorList>
            <person name="Abt B."/>
            <person name="Lu M."/>
            <person name="Misra M."/>
            <person name="Han C."/>
            <person name="Nolan M."/>
            <person name="Lucas S."/>
            <person name="Hammon N."/>
            <person name="Deshpande S."/>
            <person name="Cheng J.F."/>
            <person name="Tapia R."/>
            <person name="Goodwin L."/>
            <person name="Pitluck S."/>
            <person name="Liolios K."/>
            <person name="Pagani I."/>
            <person name="Ivanova N."/>
            <person name="Mavromatis K."/>
            <person name="Ovchinikova G."/>
            <person name="Pati A."/>
            <person name="Chen A."/>
            <person name="Palaniappan K."/>
            <person name="Land M."/>
            <person name="Hauser L."/>
            <person name="Chang Y.J."/>
            <person name="Jeffries C.D."/>
            <person name="Detter J.C."/>
            <person name="Brambilla E."/>
            <person name="Rohde M."/>
            <person name="Tindall B.J."/>
            <person name="Goker M."/>
            <person name="Woyke T."/>
            <person name="Bristow J."/>
            <person name="Eisen J.A."/>
            <person name="Markowitz V."/>
            <person name="Hugenholtz P."/>
            <person name="Kyrpides N.C."/>
            <person name="Klenk H.P."/>
            <person name="Lapidus A."/>
        </authorList>
    </citation>
    <scope>NUCLEOTIDE SEQUENCE [LARGE SCALE GENOMIC DNA]</scope>
    <source>
        <strain evidence="5">DSM 14237 / IC166 / ACAM 630</strain>
    </source>
</reference>
<dbReference type="Gene3D" id="1.10.357.10">
    <property type="entry name" value="Tetracycline Repressor, domain 2"/>
    <property type="match status" value="1"/>
</dbReference>
<keyword evidence="1 2" id="KW-0238">DNA-binding</keyword>
<dbReference type="GO" id="GO:0003700">
    <property type="term" value="F:DNA-binding transcription factor activity"/>
    <property type="evidence" value="ECO:0007669"/>
    <property type="project" value="TreeGrafter"/>
</dbReference>
<name>E6X657_CELAD</name>
<evidence type="ECO:0000259" key="3">
    <source>
        <dbReference type="PROSITE" id="PS50977"/>
    </source>
</evidence>
<dbReference type="EMBL" id="CP002453">
    <property type="protein sequence ID" value="ADV50616.1"/>
    <property type="molecule type" value="Genomic_DNA"/>
</dbReference>
<evidence type="ECO:0000256" key="2">
    <source>
        <dbReference type="PROSITE-ProRule" id="PRU00335"/>
    </source>
</evidence>
<protein>
    <submittedName>
        <fullName evidence="4">Transcriptional regulator, TetR family</fullName>
    </submittedName>
</protein>
<dbReference type="GO" id="GO:0000976">
    <property type="term" value="F:transcription cis-regulatory region binding"/>
    <property type="evidence" value="ECO:0007669"/>
    <property type="project" value="TreeGrafter"/>
</dbReference>
<organism evidence="4 5">
    <name type="scientific">Cellulophaga algicola (strain DSM 14237 / IC166 / ACAM 630)</name>
    <dbReference type="NCBI Taxonomy" id="688270"/>
    <lineage>
        <taxon>Bacteria</taxon>
        <taxon>Pseudomonadati</taxon>
        <taxon>Bacteroidota</taxon>
        <taxon>Flavobacteriia</taxon>
        <taxon>Flavobacteriales</taxon>
        <taxon>Flavobacteriaceae</taxon>
        <taxon>Cellulophaga</taxon>
    </lineage>
</organism>
<dbReference type="STRING" id="688270.Celal_3351"/>
<evidence type="ECO:0000313" key="4">
    <source>
        <dbReference type="EMBL" id="ADV50616.1"/>
    </source>
</evidence>